<evidence type="ECO:0000256" key="3">
    <source>
        <dbReference type="ARBA" id="ARBA00022801"/>
    </source>
</evidence>
<keyword evidence="5" id="KW-1273">Viral capsid maturation</keyword>
<reference evidence="7" key="1">
    <citation type="submission" date="2020-05" db="EMBL/GenBank/DDBJ databases">
        <authorList>
            <person name="Chiriac C."/>
            <person name="Salcher M."/>
            <person name="Ghai R."/>
            <person name="Kavagutti S V."/>
        </authorList>
    </citation>
    <scope>NUCLEOTIDE SEQUENCE</scope>
</reference>
<proteinExistence type="predicted"/>
<dbReference type="InterPro" id="IPR006433">
    <property type="entry name" value="Prohead_protease"/>
</dbReference>
<dbReference type="InterPro" id="IPR054613">
    <property type="entry name" value="Peptidase_S78_dom"/>
</dbReference>
<evidence type="ECO:0000256" key="5">
    <source>
        <dbReference type="ARBA" id="ARBA00023045"/>
    </source>
</evidence>
<organism evidence="7">
    <name type="scientific">uncultured Caudovirales phage</name>
    <dbReference type="NCBI Taxonomy" id="2100421"/>
    <lineage>
        <taxon>Viruses</taxon>
        <taxon>Duplodnaviria</taxon>
        <taxon>Heunggongvirae</taxon>
        <taxon>Uroviricota</taxon>
        <taxon>Caudoviricetes</taxon>
        <taxon>Peduoviridae</taxon>
        <taxon>Maltschvirus</taxon>
        <taxon>Maltschvirus maltsch</taxon>
    </lineage>
</organism>
<accession>A0A6J5SX32</accession>
<protein>
    <submittedName>
        <fullName evidence="7">COG3740 Phage head maturation protease</fullName>
    </submittedName>
</protein>
<name>A0A6J5SX32_9CAUD</name>
<feature type="domain" description="Prohead serine protease" evidence="6">
    <location>
        <begin position="20"/>
        <end position="164"/>
    </location>
</feature>
<dbReference type="GO" id="GO:0006508">
    <property type="term" value="P:proteolysis"/>
    <property type="evidence" value="ECO:0007669"/>
    <property type="project" value="UniProtKB-KW"/>
</dbReference>
<dbReference type="GO" id="GO:0046797">
    <property type="term" value="P:viral procapsid maturation"/>
    <property type="evidence" value="ECO:0007669"/>
    <property type="project" value="UniProtKB-KW"/>
</dbReference>
<evidence type="ECO:0000256" key="4">
    <source>
        <dbReference type="ARBA" id="ARBA00022950"/>
    </source>
</evidence>
<sequence>MKTNTIERRFSTELRVDVAAQKIIGYAAKYDLSSEDLGGFREFVRPGAFTRSLDSNPDVRALIDHNPSLILGRTVSGTLRLESDATGLKVTIDPPDTQYAADLMAVMARGDVSQMSFAFTTSEDAWDLVDGKRVRSLLAVELHDVSVVTYPAYPDTSVAVRSLSIYTQDAIRSAQRIRELRLRGDR</sequence>
<evidence type="ECO:0000256" key="2">
    <source>
        <dbReference type="ARBA" id="ARBA00022670"/>
    </source>
</evidence>
<gene>
    <name evidence="7" type="ORF">UFOVP1620_15</name>
</gene>
<dbReference type="GO" id="GO:0008233">
    <property type="term" value="F:peptidase activity"/>
    <property type="evidence" value="ECO:0007669"/>
    <property type="project" value="UniProtKB-KW"/>
</dbReference>
<dbReference type="EMBL" id="LR797487">
    <property type="protein sequence ID" value="CAB4220038.1"/>
    <property type="molecule type" value="Genomic_DNA"/>
</dbReference>
<evidence type="ECO:0000313" key="7">
    <source>
        <dbReference type="EMBL" id="CAB4220038.1"/>
    </source>
</evidence>
<keyword evidence="4" id="KW-0118">Viral capsid assembly</keyword>
<evidence type="ECO:0000259" key="6">
    <source>
        <dbReference type="Pfam" id="PF04586"/>
    </source>
</evidence>
<dbReference type="Pfam" id="PF04586">
    <property type="entry name" value="Peptidase_S78"/>
    <property type="match status" value="1"/>
</dbReference>
<keyword evidence="3" id="KW-0378">Hydrolase</keyword>
<keyword evidence="1" id="KW-1188">Viral release from host cell</keyword>
<evidence type="ECO:0000256" key="1">
    <source>
        <dbReference type="ARBA" id="ARBA00022612"/>
    </source>
</evidence>
<keyword evidence="2 7" id="KW-0645">Protease</keyword>
<dbReference type="NCBIfam" id="TIGR01543">
    <property type="entry name" value="proheadase_HK97"/>
    <property type="match status" value="1"/>
</dbReference>